<protein>
    <submittedName>
        <fullName evidence="1">Uncharacterized protein</fullName>
    </submittedName>
</protein>
<dbReference type="Proteomes" id="UP000007524">
    <property type="component" value="Segment"/>
</dbReference>
<dbReference type="GeneID" id="14012846"/>
<dbReference type="RefSeq" id="YP_007007413.1">
    <property type="nucleotide sequence ID" value="NC_019526.1"/>
</dbReference>
<dbReference type="EMBL" id="JQ513383">
    <property type="protein sequence ID" value="AFA44531.1"/>
    <property type="molecule type" value="Genomic_DNA"/>
</dbReference>
<proteinExistence type="predicted"/>
<reference evidence="1 2" key="1">
    <citation type="journal article" date="2012" name="J. Virol.">
        <title>Genome of Klebsiella sp.-Infecting Bacteriophage vB_KleM_RaK2.</title>
        <authorList>
            <person name="Simoliunas E."/>
            <person name="Kaliniene L."/>
            <person name="Truncaite L."/>
            <person name="Klausa V."/>
            <person name="Zajanckauskaite A."/>
            <person name="Meskys R."/>
        </authorList>
    </citation>
    <scope>NUCLEOTIDE SEQUENCE [LARGE SCALE GENOMIC DNA]</scope>
</reference>
<sequence length="64" mass="7379">MMNNKYYNFELKYILRISDDDTECVAHIQTLACNPTDAVIKIIEANILPCKKSNFILITSIRLT</sequence>
<keyword evidence="2" id="KW-1185">Reference proteome</keyword>
<evidence type="ECO:0000313" key="2">
    <source>
        <dbReference type="Proteomes" id="UP000007524"/>
    </source>
</evidence>
<accession>H6X465</accession>
<organism evidence="1 2">
    <name type="scientific">Klebsiella phage vB_KleM_RaK2</name>
    <dbReference type="NCBI Taxonomy" id="1147094"/>
    <lineage>
        <taxon>Viruses</taxon>
        <taxon>Duplodnaviria</taxon>
        <taxon>Heunggongvirae</taxon>
        <taxon>Uroviricota</taxon>
        <taxon>Caudoviricetes</taxon>
        <taxon>Alcyoneusvirus</taxon>
        <taxon>Alcyoneusvirus RaK2</taxon>
    </lineage>
</organism>
<gene>
    <name evidence="1" type="ORF">RaK2_00258</name>
</gene>
<evidence type="ECO:0000313" key="1">
    <source>
        <dbReference type="EMBL" id="AFA44531.1"/>
    </source>
</evidence>
<dbReference type="KEGG" id="vg:14012846"/>
<name>H6X465_9CAUD</name>